<evidence type="ECO:0000259" key="7">
    <source>
        <dbReference type="Pfam" id="PF04116"/>
    </source>
</evidence>
<evidence type="ECO:0000313" key="8">
    <source>
        <dbReference type="EMBL" id="KAK3268351.1"/>
    </source>
</evidence>
<name>A0AAE0L189_9CHLO</name>
<feature type="transmembrane region" description="Helical" evidence="6">
    <location>
        <begin position="382"/>
        <end position="404"/>
    </location>
</feature>
<evidence type="ECO:0000256" key="2">
    <source>
        <dbReference type="ARBA" id="ARBA00009324"/>
    </source>
</evidence>
<evidence type="ECO:0000256" key="6">
    <source>
        <dbReference type="SAM" id="Phobius"/>
    </source>
</evidence>
<sequence length="574" mass="64965">MVYEQASGFFYDKDSSAQFFSLFSSCSYTVWVLAGLFVRESSKTHVGIYPSWLLQWLPSVAVLFAVSFVVFHCLCFPLWFTLVKPFMIAKNPEPVLSEANFTESFSGLAASTHTAALLVGMSFLRKRAPRSLAPGGLWISFKSLTGHLFRCTSFAASVSFGLCAFFASPSTAAVLKWLFREFTNFLKYQLAAFVTSMSVLLAHSNLFSTSIMVIFYVGLFTIGMRAYHLQTKLWTKLSSPTAQSLLTHPFDGCPEEPQQLPPDTNYLSRQRKYQNVFKVQRLVPPLLSMAPWFGMLLFFSTRLGVWCFTTTAYMLSGFSSERTVAESPLWVLCFGSIATTCGSILTFIPFARAWDGLYAENPGMRNQQSKTYDTTGLWRLEVGLCCLNLHIAAIVSTAVSVIHVKFPGVDKLYFSSPFESCSAFAYLLFSAAVFFLWIDLCAYVAHRALHIPCLYKPIHKLHHRWKQTTAFTALAMHPVDLLSIMFGIYSGFYILPLHPSAIVVNLLYNHYHNVIHHSGVYAESWLPWEPSSLYHDDHHKLFHVNFGQSLTIWDRLGGTFYAANKRYSEKIFTW</sequence>
<organism evidence="8 9">
    <name type="scientific">Cymbomonas tetramitiformis</name>
    <dbReference type="NCBI Taxonomy" id="36881"/>
    <lineage>
        <taxon>Eukaryota</taxon>
        <taxon>Viridiplantae</taxon>
        <taxon>Chlorophyta</taxon>
        <taxon>Pyramimonadophyceae</taxon>
        <taxon>Pyramimonadales</taxon>
        <taxon>Pyramimonadaceae</taxon>
        <taxon>Cymbomonas</taxon>
    </lineage>
</organism>
<comment type="subcellular location">
    <subcellularLocation>
        <location evidence="1">Membrane</location>
    </subcellularLocation>
</comment>
<dbReference type="GO" id="GO:0016491">
    <property type="term" value="F:oxidoreductase activity"/>
    <property type="evidence" value="ECO:0007669"/>
    <property type="project" value="InterPro"/>
</dbReference>
<dbReference type="PANTHER" id="PTHR11863">
    <property type="entry name" value="STEROL DESATURASE"/>
    <property type="match status" value="1"/>
</dbReference>
<feature type="transmembrane region" description="Helical" evidence="6">
    <location>
        <begin position="20"/>
        <end position="38"/>
    </location>
</feature>
<dbReference type="GO" id="GO:0008610">
    <property type="term" value="P:lipid biosynthetic process"/>
    <property type="evidence" value="ECO:0007669"/>
    <property type="project" value="InterPro"/>
</dbReference>
<dbReference type="GO" id="GO:0016020">
    <property type="term" value="C:membrane"/>
    <property type="evidence" value="ECO:0007669"/>
    <property type="project" value="UniProtKB-SubCell"/>
</dbReference>
<proteinExistence type="inferred from homology"/>
<feature type="transmembrane region" description="Helical" evidence="6">
    <location>
        <begin position="155"/>
        <end position="178"/>
    </location>
</feature>
<dbReference type="Pfam" id="PF04116">
    <property type="entry name" value="FA_hydroxylase"/>
    <property type="match status" value="1"/>
</dbReference>
<evidence type="ECO:0000256" key="5">
    <source>
        <dbReference type="ARBA" id="ARBA00023136"/>
    </source>
</evidence>
<dbReference type="GO" id="GO:0005506">
    <property type="term" value="F:iron ion binding"/>
    <property type="evidence" value="ECO:0007669"/>
    <property type="project" value="InterPro"/>
</dbReference>
<keyword evidence="5 6" id="KW-0472">Membrane</keyword>
<dbReference type="InterPro" id="IPR006694">
    <property type="entry name" value="Fatty_acid_hydroxylase"/>
</dbReference>
<keyword evidence="3 6" id="KW-0812">Transmembrane</keyword>
<keyword evidence="4 6" id="KW-1133">Transmembrane helix</keyword>
<dbReference type="AlphaFoldDB" id="A0AAE0L189"/>
<evidence type="ECO:0000256" key="4">
    <source>
        <dbReference type="ARBA" id="ARBA00022989"/>
    </source>
</evidence>
<feature type="transmembrane region" description="Helical" evidence="6">
    <location>
        <begin position="59"/>
        <end position="80"/>
    </location>
</feature>
<dbReference type="EMBL" id="LGRX02011876">
    <property type="protein sequence ID" value="KAK3268351.1"/>
    <property type="molecule type" value="Genomic_DNA"/>
</dbReference>
<protein>
    <recommendedName>
        <fullName evidence="7">Fatty acid hydroxylase domain-containing protein</fullName>
    </recommendedName>
</protein>
<feature type="transmembrane region" description="Helical" evidence="6">
    <location>
        <begin position="424"/>
        <end position="449"/>
    </location>
</feature>
<dbReference type="InterPro" id="IPR050307">
    <property type="entry name" value="Sterol_Desaturase_Related"/>
</dbReference>
<evidence type="ECO:0000313" key="9">
    <source>
        <dbReference type="Proteomes" id="UP001190700"/>
    </source>
</evidence>
<accession>A0AAE0L189</accession>
<reference evidence="8 9" key="1">
    <citation type="journal article" date="2015" name="Genome Biol. Evol.">
        <title>Comparative Genomics of a Bacterivorous Green Alga Reveals Evolutionary Causalities and Consequences of Phago-Mixotrophic Mode of Nutrition.</title>
        <authorList>
            <person name="Burns J.A."/>
            <person name="Paasch A."/>
            <person name="Narechania A."/>
            <person name="Kim E."/>
        </authorList>
    </citation>
    <scope>NUCLEOTIDE SEQUENCE [LARGE SCALE GENOMIC DNA]</scope>
    <source>
        <strain evidence="8 9">PLY_AMNH</strain>
    </source>
</reference>
<evidence type="ECO:0000256" key="1">
    <source>
        <dbReference type="ARBA" id="ARBA00004370"/>
    </source>
</evidence>
<feature type="transmembrane region" description="Helical" evidence="6">
    <location>
        <begin position="327"/>
        <end position="348"/>
    </location>
</feature>
<feature type="domain" description="Fatty acid hydroxylase" evidence="7">
    <location>
        <begin position="432"/>
        <end position="559"/>
    </location>
</feature>
<keyword evidence="9" id="KW-1185">Reference proteome</keyword>
<dbReference type="Proteomes" id="UP001190700">
    <property type="component" value="Unassembled WGS sequence"/>
</dbReference>
<feature type="transmembrane region" description="Helical" evidence="6">
    <location>
        <begin position="209"/>
        <end position="227"/>
    </location>
</feature>
<comment type="similarity">
    <text evidence="2">Belongs to the sterol desaturase family.</text>
</comment>
<evidence type="ECO:0000256" key="3">
    <source>
        <dbReference type="ARBA" id="ARBA00022692"/>
    </source>
</evidence>
<feature type="transmembrane region" description="Helical" evidence="6">
    <location>
        <begin position="290"/>
        <end position="315"/>
    </location>
</feature>
<gene>
    <name evidence="8" type="ORF">CYMTET_23138</name>
</gene>
<comment type="caution">
    <text evidence="8">The sequence shown here is derived from an EMBL/GenBank/DDBJ whole genome shotgun (WGS) entry which is preliminary data.</text>
</comment>